<dbReference type="InterPro" id="IPR032423">
    <property type="entry name" value="AAA_assoc_2"/>
</dbReference>
<evidence type="ECO:0000256" key="2">
    <source>
        <dbReference type="ARBA" id="ARBA00008959"/>
    </source>
</evidence>
<dbReference type="Gene3D" id="1.10.8.60">
    <property type="match status" value="1"/>
</dbReference>
<dbReference type="RefSeq" id="WP_284351935.1">
    <property type="nucleotide sequence ID" value="NZ_BRXS01000006.1"/>
</dbReference>
<comment type="function">
    <text evidence="1">DNA-dependent ATPase that plays important roles in cellular responses to stalled DNA replication processes.</text>
</comment>
<gene>
    <name evidence="9" type="primary">rarA</name>
    <name evidence="9" type="ORF">rosag_40100</name>
</gene>
<dbReference type="Proteomes" id="UP001161325">
    <property type="component" value="Unassembled WGS sequence"/>
</dbReference>
<dbReference type="AlphaFoldDB" id="A0AA37QBZ9"/>
<dbReference type="InterPro" id="IPR003959">
    <property type="entry name" value="ATPase_AAA_core"/>
</dbReference>
<name>A0AA37QBZ9_9BACT</name>
<dbReference type="GO" id="GO:0005524">
    <property type="term" value="F:ATP binding"/>
    <property type="evidence" value="ECO:0007669"/>
    <property type="project" value="UniProtKB-KW"/>
</dbReference>
<dbReference type="Pfam" id="PF00004">
    <property type="entry name" value="AAA"/>
    <property type="match status" value="1"/>
</dbReference>
<accession>A0AA37QBZ9</accession>
<dbReference type="InterPro" id="IPR051314">
    <property type="entry name" value="AAA_ATPase_RarA/MGS1/WRNIP1"/>
</dbReference>
<keyword evidence="6" id="KW-0067">ATP-binding</keyword>
<evidence type="ECO:0000313" key="9">
    <source>
        <dbReference type="EMBL" id="GLC27497.1"/>
    </source>
</evidence>
<dbReference type="EMBL" id="BRXS01000006">
    <property type="protein sequence ID" value="GLC27497.1"/>
    <property type="molecule type" value="Genomic_DNA"/>
</dbReference>
<dbReference type="InterPro" id="IPR021886">
    <property type="entry name" value="MgsA_C"/>
</dbReference>
<evidence type="ECO:0000259" key="8">
    <source>
        <dbReference type="SMART" id="SM00382"/>
    </source>
</evidence>
<proteinExistence type="inferred from homology"/>
<dbReference type="SUPFAM" id="SSF48019">
    <property type="entry name" value="post-AAA+ oligomerization domain-like"/>
    <property type="match status" value="1"/>
</dbReference>
<dbReference type="Pfam" id="PF12002">
    <property type="entry name" value="MgsA_C"/>
    <property type="match status" value="1"/>
</dbReference>
<dbReference type="Pfam" id="PF16193">
    <property type="entry name" value="AAA_assoc_2"/>
    <property type="match status" value="1"/>
</dbReference>
<evidence type="ECO:0000256" key="6">
    <source>
        <dbReference type="ARBA" id="ARBA00022840"/>
    </source>
</evidence>
<keyword evidence="10" id="KW-1185">Reference proteome</keyword>
<feature type="domain" description="AAA+ ATPase" evidence="8">
    <location>
        <begin position="62"/>
        <end position="179"/>
    </location>
</feature>
<feature type="region of interest" description="Disordered" evidence="7">
    <location>
        <begin position="448"/>
        <end position="482"/>
    </location>
</feature>
<dbReference type="FunFam" id="1.20.272.10:FF:000001">
    <property type="entry name" value="Putative AAA family ATPase"/>
    <property type="match status" value="1"/>
</dbReference>
<protein>
    <recommendedName>
        <fullName evidence="3">Replication-associated recombination protein A</fullName>
    </recommendedName>
</protein>
<dbReference type="GO" id="GO:0016887">
    <property type="term" value="F:ATP hydrolysis activity"/>
    <property type="evidence" value="ECO:0007669"/>
    <property type="project" value="InterPro"/>
</dbReference>
<dbReference type="Gene3D" id="1.10.3710.10">
    <property type="entry name" value="DNA polymerase III clamp loader subunits, C-terminal domain"/>
    <property type="match status" value="1"/>
</dbReference>
<dbReference type="GO" id="GO:0000731">
    <property type="term" value="P:DNA synthesis involved in DNA repair"/>
    <property type="evidence" value="ECO:0007669"/>
    <property type="project" value="TreeGrafter"/>
</dbReference>
<evidence type="ECO:0000256" key="1">
    <source>
        <dbReference type="ARBA" id="ARBA00002393"/>
    </source>
</evidence>
<dbReference type="GO" id="GO:0017116">
    <property type="term" value="F:single-stranded DNA helicase activity"/>
    <property type="evidence" value="ECO:0007669"/>
    <property type="project" value="TreeGrafter"/>
</dbReference>
<dbReference type="InterPro" id="IPR008921">
    <property type="entry name" value="DNA_pol3_clamp-load_cplx_C"/>
</dbReference>
<dbReference type="GO" id="GO:0006261">
    <property type="term" value="P:DNA-templated DNA replication"/>
    <property type="evidence" value="ECO:0007669"/>
    <property type="project" value="TreeGrafter"/>
</dbReference>
<evidence type="ECO:0000256" key="5">
    <source>
        <dbReference type="ARBA" id="ARBA00022741"/>
    </source>
</evidence>
<dbReference type="InterPro" id="IPR027417">
    <property type="entry name" value="P-loop_NTPase"/>
</dbReference>
<dbReference type="GO" id="GO:0003677">
    <property type="term" value="F:DNA binding"/>
    <property type="evidence" value="ECO:0007669"/>
    <property type="project" value="InterPro"/>
</dbReference>
<keyword evidence="4" id="KW-0235">DNA replication</keyword>
<comment type="similarity">
    <text evidence="2">Belongs to the AAA ATPase family. RarA/MGS1/WRNIP1 subfamily.</text>
</comment>
<dbReference type="PANTHER" id="PTHR13779:SF7">
    <property type="entry name" value="ATPASE WRNIP1"/>
    <property type="match status" value="1"/>
</dbReference>
<evidence type="ECO:0000256" key="7">
    <source>
        <dbReference type="SAM" id="MobiDB-lite"/>
    </source>
</evidence>
<dbReference type="Gene3D" id="3.40.50.300">
    <property type="entry name" value="P-loop containing nucleotide triphosphate hydrolases"/>
    <property type="match status" value="1"/>
</dbReference>
<feature type="compositionally biased region" description="Basic and acidic residues" evidence="7">
    <location>
        <begin position="448"/>
        <end position="468"/>
    </location>
</feature>
<dbReference type="FunFam" id="1.10.3710.10:FF:000004">
    <property type="entry name" value="Putative ATPase, AAA family"/>
    <property type="match status" value="1"/>
</dbReference>
<dbReference type="CDD" id="cd00009">
    <property type="entry name" value="AAA"/>
    <property type="match status" value="1"/>
</dbReference>
<dbReference type="SUPFAM" id="SSF52540">
    <property type="entry name" value="P-loop containing nucleoside triphosphate hydrolases"/>
    <property type="match status" value="1"/>
</dbReference>
<dbReference type="FunFam" id="3.40.50.300:FF:000137">
    <property type="entry name" value="Replication-associated recombination protein A"/>
    <property type="match status" value="1"/>
</dbReference>
<dbReference type="CDD" id="cd18139">
    <property type="entry name" value="HLD_clamp_RarA"/>
    <property type="match status" value="1"/>
</dbReference>
<organism evidence="9 10">
    <name type="scientific">Roseisolibacter agri</name>
    <dbReference type="NCBI Taxonomy" id="2014610"/>
    <lineage>
        <taxon>Bacteria</taxon>
        <taxon>Pseudomonadati</taxon>
        <taxon>Gemmatimonadota</taxon>
        <taxon>Gemmatimonadia</taxon>
        <taxon>Gemmatimonadales</taxon>
        <taxon>Gemmatimonadaceae</taxon>
        <taxon>Roseisolibacter</taxon>
    </lineage>
</organism>
<reference evidence="9" key="1">
    <citation type="submission" date="2022-08" db="EMBL/GenBank/DDBJ databases">
        <title>Draft genome sequencing of Roseisolibacter agri AW1220.</title>
        <authorList>
            <person name="Tobiishi Y."/>
            <person name="Tonouchi A."/>
        </authorList>
    </citation>
    <scope>NUCLEOTIDE SEQUENCE</scope>
    <source>
        <strain evidence="9">AW1220</strain>
    </source>
</reference>
<evidence type="ECO:0000256" key="3">
    <source>
        <dbReference type="ARBA" id="ARBA00020776"/>
    </source>
</evidence>
<sequence>MGAKRSRTKAQDTLFAAARREREASGAPLAARMRPRTLDEYVGQQHLLAPGRPLREAIEQGRVGSMIFWGPPGTGKTTLARLIANTTDRAFVPFSAVTEGVPRVREIVAEAAERWDTEGRGTILFVDEIHRFNRGQQDAFLPHVESGTVTLVGATTENPSFEIVGALLSRTRVFVLEPLSTDDLELLVRRALTDAERGLGTQGITADDAAIALLARLVDGDARRALTVLEAAAEAIGTGGRLTATAVQEALQRRVPRYDKTGEEHFNVLSAYHKSLRGSDPQGALYWMARMIEGGEDPMTIFRRAIAMASEDIGLADPEALKLAIAARDAYHMLGAPEGYLPLSQLTIYLATAPKSNRSYMALHAALEAAQQTPAAPVPLHIRNAPTTLMKELGYHEGYQYAHASPEAYIPQEYLPEELRGTAFYEPGPFGYEREIAKRLAWWEERRRRVSPADDAARPPEGTDRSSDDATGDSATGGGGDH</sequence>
<dbReference type="Gene3D" id="1.20.272.10">
    <property type="match status" value="1"/>
</dbReference>
<evidence type="ECO:0000313" key="10">
    <source>
        <dbReference type="Proteomes" id="UP001161325"/>
    </source>
</evidence>
<evidence type="ECO:0000256" key="4">
    <source>
        <dbReference type="ARBA" id="ARBA00022705"/>
    </source>
</evidence>
<dbReference type="InterPro" id="IPR003593">
    <property type="entry name" value="AAA+_ATPase"/>
</dbReference>
<keyword evidence="5" id="KW-0547">Nucleotide-binding</keyword>
<dbReference type="GO" id="GO:0008047">
    <property type="term" value="F:enzyme activator activity"/>
    <property type="evidence" value="ECO:0007669"/>
    <property type="project" value="TreeGrafter"/>
</dbReference>
<comment type="caution">
    <text evidence="9">The sequence shown here is derived from an EMBL/GenBank/DDBJ whole genome shotgun (WGS) entry which is preliminary data.</text>
</comment>
<dbReference type="PANTHER" id="PTHR13779">
    <property type="entry name" value="WERNER HELICASE-INTERACTING PROTEIN 1 FAMILY MEMBER"/>
    <property type="match status" value="1"/>
</dbReference>
<dbReference type="SMART" id="SM00382">
    <property type="entry name" value="AAA"/>
    <property type="match status" value="1"/>
</dbReference>